<dbReference type="WBParaSite" id="JU765_v2.g20265.t1">
    <property type="protein sequence ID" value="JU765_v2.g20265.t1"/>
    <property type="gene ID" value="JU765_v2.g20265"/>
</dbReference>
<protein>
    <submittedName>
        <fullName evidence="2">Uncharacterized protein</fullName>
    </submittedName>
</protein>
<evidence type="ECO:0000313" key="1">
    <source>
        <dbReference type="Proteomes" id="UP000887576"/>
    </source>
</evidence>
<evidence type="ECO:0000313" key="2">
    <source>
        <dbReference type="WBParaSite" id="JU765_v2.g20265.t1"/>
    </source>
</evidence>
<dbReference type="Proteomes" id="UP000887576">
    <property type="component" value="Unplaced"/>
</dbReference>
<reference evidence="2" key="1">
    <citation type="submission" date="2022-11" db="UniProtKB">
        <authorList>
            <consortium name="WormBaseParasite"/>
        </authorList>
    </citation>
    <scope>IDENTIFICATION</scope>
</reference>
<sequence>MGGHGDEPLKATYNVERPPWIGLYSDRPYKKQMEWWSEPGLKDTIVRSGRFRANRDNYREQSKAFYDPAVPDGTSLSGPNGMDSRRNPNFTMKGDTAMNLDEWQKKIMQGSLQYKQIMEKYKLSPEHPGLDVNPTMNDGRLQNFQTLGVGGFLNNRWHTFGPRFFDKPLNEGTFEKVACAAKYTAIFMIPYTMFHIRATQCVKVAEFTPRRYFQQYFKLSPFPMAVATSWAFAISAAAAIRNKDDVKNHFIAGPFVGLVVTTLKDNIYLGSLAAGAVTILGLVWQYQRMSETGLLGRTGPSDTSGFHGGPLGWQLLQLGDAEVPKNTV</sequence>
<name>A0AC34QX94_9BILA</name>
<accession>A0AC34QX94</accession>
<proteinExistence type="predicted"/>
<organism evidence="1 2">
    <name type="scientific">Panagrolaimus sp. JU765</name>
    <dbReference type="NCBI Taxonomy" id="591449"/>
    <lineage>
        <taxon>Eukaryota</taxon>
        <taxon>Metazoa</taxon>
        <taxon>Ecdysozoa</taxon>
        <taxon>Nematoda</taxon>
        <taxon>Chromadorea</taxon>
        <taxon>Rhabditida</taxon>
        <taxon>Tylenchina</taxon>
        <taxon>Panagrolaimomorpha</taxon>
        <taxon>Panagrolaimoidea</taxon>
        <taxon>Panagrolaimidae</taxon>
        <taxon>Panagrolaimus</taxon>
    </lineage>
</organism>